<feature type="domain" description="D-isomer specific 2-hydroxyacid dehydrogenase catalytic" evidence="5">
    <location>
        <begin position="3"/>
        <end position="271"/>
    </location>
</feature>
<dbReference type="Proteomes" id="UP001528411">
    <property type="component" value="Unassembled WGS sequence"/>
</dbReference>
<comment type="similarity">
    <text evidence="1 4">Belongs to the D-isomer specific 2-hydroxyacid dehydrogenase family.</text>
</comment>
<accession>A0ABT5FF21</accession>
<evidence type="ECO:0000259" key="6">
    <source>
        <dbReference type="Pfam" id="PF02826"/>
    </source>
</evidence>
<sequence>MLERSLGADIIITNKVVIDAELISKLPTLKLICVAATGMNNIDMVAADKNNITVKNVTNYAGNSVAQVVFASVMQLLTNTLNYNAIVAEGKWSQSRSFCLFDFPITELTGKTLGLVGYGTLAKTVENIARAFDMEILISEHKGLDKVREGRTAFNDVIAKSDIISLHCPLTTETENLIAVTEFELMKSSAIIVNTARGGIVNEADLMAALTNNVIGGAIVDVIRQEPPDINYPLVNFTHPNLIITPHIAWASKEARQRLTNQLAQNVQQFIVEPF</sequence>
<dbReference type="PROSITE" id="PS00671">
    <property type="entry name" value="D_2_HYDROXYACID_DH_3"/>
    <property type="match status" value="1"/>
</dbReference>
<proteinExistence type="inferred from homology"/>
<dbReference type="CDD" id="cd12162">
    <property type="entry name" value="2-Hacid_dh_4"/>
    <property type="match status" value="1"/>
</dbReference>
<comment type="caution">
    <text evidence="7">The sequence shown here is derived from an EMBL/GenBank/DDBJ whole genome shotgun (WGS) entry which is preliminary data.</text>
</comment>
<dbReference type="Pfam" id="PF02826">
    <property type="entry name" value="2-Hacid_dh_C"/>
    <property type="match status" value="1"/>
</dbReference>
<name>A0ABT5FF21_9GAMM</name>
<evidence type="ECO:0000256" key="2">
    <source>
        <dbReference type="ARBA" id="ARBA00023002"/>
    </source>
</evidence>
<evidence type="ECO:0000256" key="3">
    <source>
        <dbReference type="ARBA" id="ARBA00023027"/>
    </source>
</evidence>
<evidence type="ECO:0000256" key="4">
    <source>
        <dbReference type="RuleBase" id="RU003719"/>
    </source>
</evidence>
<evidence type="ECO:0000256" key="1">
    <source>
        <dbReference type="ARBA" id="ARBA00005854"/>
    </source>
</evidence>
<dbReference type="InterPro" id="IPR036291">
    <property type="entry name" value="NAD(P)-bd_dom_sf"/>
</dbReference>
<protein>
    <submittedName>
        <fullName evidence="7">D-2-hydroxyacid dehydrogenase</fullName>
    </submittedName>
</protein>
<dbReference type="InterPro" id="IPR006140">
    <property type="entry name" value="D-isomer_DH_NAD-bd"/>
</dbReference>
<dbReference type="InterPro" id="IPR050418">
    <property type="entry name" value="D-iso_2-hydroxyacid_DH_PdxB"/>
</dbReference>
<gene>
    <name evidence="7" type="ORF">PN838_13050</name>
</gene>
<keyword evidence="2 4" id="KW-0560">Oxidoreductase</keyword>
<dbReference type="SUPFAM" id="SSF52283">
    <property type="entry name" value="Formate/glycerate dehydrogenase catalytic domain-like"/>
    <property type="match status" value="1"/>
</dbReference>
<dbReference type="PANTHER" id="PTHR43761">
    <property type="entry name" value="D-ISOMER SPECIFIC 2-HYDROXYACID DEHYDROGENASE FAMILY PROTEIN (AFU_ORTHOLOGUE AFUA_1G13630)"/>
    <property type="match status" value="1"/>
</dbReference>
<keyword evidence="8" id="KW-1185">Reference proteome</keyword>
<dbReference type="EMBL" id="JAQOMS010000002">
    <property type="protein sequence ID" value="MDC2889532.1"/>
    <property type="molecule type" value="Genomic_DNA"/>
</dbReference>
<dbReference type="Pfam" id="PF00389">
    <property type="entry name" value="2-Hacid_dh"/>
    <property type="match status" value="1"/>
</dbReference>
<keyword evidence="3" id="KW-0520">NAD</keyword>
<feature type="domain" description="D-isomer specific 2-hydroxyacid dehydrogenase NAD-binding" evidence="6">
    <location>
        <begin position="71"/>
        <end position="249"/>
    </location>
</feature>
<dbReference type="PANTHER" id="PTHR43761:SF1">
    <property type="entry name" value="D-ISOMER SPECIFIC 2-HYDROXYACID DEHYDROGENASE CATALYTIC DOMAIN-CONTAINING PROTEIN-RELATED"/>
    <property type="match status" value="1"/>
</dbReference>
<dbReference type="InterPro" id="IPR006139">
    <property type="entry name" value="D-isomer_2_OHA_DH_cat_dom"/>
</dbReference>
<reference evidence="7 8" key="1">
    <citation type="submission" date="2023-01" db="EMBL/GenBank/DDBJ databases">
        <title>Psychrosphaera sp. nov., isolated from marine algae.</title>
        <authorList>
            <person name="Bayburt H."/>
            <person name="Choi B.J."/>
            <person name="Kim J.M."/>
            <person name="Choi D.G."/>
            <person name="Jeon C.O."/>
        </authorList>
    </citation>
    <scope>NUCLEOTIDE SEQUENCE [LARGE SCALE GENOMIC DNA]</scope>
    <source>
        <strain evidence="7 8">G1-22</strain>
    </source>
</reference>
<dbReference type="Gene3D" id="3.40.50.720">
    <property type="entry name" value="NAD(P)-binding Rossmann-like Domain"/>
    <property type="match status" value="2"/>
</dbReference>
<dbReference type="RefSeq" id="WP_272180950.1">
    <property type="nucleotide sequence ID" value="NZ_JAQOMS010000002.1"/>
</dbReference>
<dbReference type="InterPro" id="IPR029753">
    <property type="entry name" value="D-isomer_DH_CS"/>
</dbReference>
<evidence type="ECO:0000313" key="7">
    <source>
        <dbReference type="EMBL" id="MDC2889532.1"/>
    </source>
</evidence>
<organism evidence="7 8">
    <name type="scientific">Psychrosphaera algicola</name>
    <dbReference type="NCBI Taxonomy" id="3023714"/>
    <lineage>
        <taxon>Bacteria</taxon>
        <taxon>Pseudomonadati</taxon>
        <taxon>Pseudomonadota</taxon>
        <taxon>Gammaproteobacteria</taxon>
        <taxon>Alteromonadales</taxon>
        <taxon>Pseudoalteromonadaceae</taxon>
        <taxon>Psychrosphaera</taxon>
    </lineage>
</organism>
<evidence type="ECO:0000259" key="5">
    <source>
        <dbReference type="Pfam" id="PF00389"/>
    </source>
</evidence>
<evidence type="ECO:0000313" key="8">
    <source>
        <dbReference type="Proteomes" id="UP001528411"/>
    </source>
</evidence>
<dbReference type="SUPFAM" id="SSF51735">
    <property type="entry name" value="NAD(P)-binding Rossmann-fold domains"/>
    <property type="match status" value="1"/>
</dbReference>